<feature type="domain" description="SIS" evidence="12">
    <location>
        <begin position="293"/>
        <end position="434"/>
    </location>
</feature>
<evidence type="ECO:0000256" key="7">
    <source>
        <dbReference type="ARBA" id="ARBA00022679"/>
    </source>
</evidence>
<evidence type="ECO:0000256" key="10">
    <source>
        <dbReference type="HAMAP-Rule" id="MF_00164"/>
    </source>
</evidence>
<keyword evidence="5 10" id="KW-0963">Cytoplasm</keyword>
<evidence type="ECO:0000256" key="1">
    <source>
        <dbReference type="ARBA" id="ARBA00001031"/>
    </source>
</evidence>
<evidence type="ECO:0000259" key="12">
    <source>
        <dbReference type="PROSITE" id="PS51464"/>
    </source>
</evidence>
<dbReference type="GO" id="GO:0005829">
    <property type="term" value="C:cytosol"/>
    <property type="evidence" value="ECO:0007669"/>
    <property type="project" value="TreeGrafter"/>
</dbReference>
<dbReference type="EMBL" id="QEWR01000002">
    <property type="protein sequence ID" value="PWD84434.1"/>
    <property type="molecule type" value="Genomic_DNA"/>
</dbReference>
<dbReference type="InterPro" id="IPR001347">
    <property type="entry name" value="SIS_dom"/>
</dbReference>
<dbReference type="PANTHER" id="PTHR10937">
    <property type="entry name" value="GLUCOSAMINE--FRUCTOSE-6-PHOSPHATE AMINOTRANSFERASE, ISOMERIZING"/>
    <property type="match status" value="1"/>
</dbReference>
<dbReference type="PROSITE" id="PS51464">
    <property type="entry name" value="SIS"/>
    <property type="match status" value="2"/>
</dbReference>
<sequence length="617" mass="68132">MCGIFGIISQQKNILPTLLNGLEQLEYRGYDSVGIAFLDKNDLKRLRAVGRVENLLQEASPYESSIGIGHTRWATHGGVSIENAHPHQSSHLMIVHNGIIDGYDEHKQRLQSIGYHFESETDTEVLAHLLHESSTKHDSLLEAVKHVIATISGNYAFLVLDQNNPNELIATAQGCPLIIGLGEESHYIASDIAAIISETNRLLYLEKGDLAILRAGGEPTLFNYQGEALSSEEITDKIKISDLTLEKLDIGTYQHFMLKEIFEQPTVLENTMAKTMAEADHSPFSPTLFGEKAVALFPQIQRIQILACGTSYFAGLVAKYWFEEIAKIPTLVEISSEYRYRTPIVEENTLVITISQSGETLDTIEALKHALELGAMSSLSICNVKESVLPRMSDCSFYTEAGIEVGVASTKAFTTQLMSLFILANSIAMSQGGLSSKEARNNLQMMRELPAMIIQSFNCQELASQWGTLFLEATSALYLGRGIHYPIAAEGALKLKEISYIHAEAYPSGELKHGPLALVDDQMPIIALLPDDALFEKVRANLHEVLARKGQLFIITDSKVPLDDLKGAHIMHLPEVSDLLSPILFTIPIQLIAYYAALQRGEDIDKPRNLAKSLTVE</sequence>
<dbReference type="Gene3D" id="3.60.20.10">
    <property type="entry name" value="Glutamine Phosphoribosylpyrophosphate, subunit 1, domain 1"/>
    <property type="match status" value="1"/>
</dbReference>
<protein>
    <recommendedName>
        <fullName evidence="4 10">Glutamine--fructose-6-phosphate aminotransferase [isomerizing]</fullName>
        <ecNumber evidence="3 10">2.6.1.16</ecNumber>
    </recommendedName>
    <alternativeName>
        <fullName evidence="10">D-fructose-6-phosphate amidotransferase</fullName>
    </alternativeName>
    <alternativeName>
        <fullName evidence="10">GFAT</fullName>
    </alternativeName>
    <alternativeName>
        <fullName evidence="10">Glucosamine-6-phosphate synthase</fullName>
    </alternativeName>
    <alternativeName>
        <fullName evidence="10">Hexosephosphate aminotransferase</fullName>
    </alternativeName>
    <alternativeName>
        <fullName evidence="10">L-glutamine--D-fructose-6-phosphate amidotransferase</fullName>
    </alternativeName>
</protein>
<reference evidence="13 14" key="1">
    <citation type="journal article" date="2018" name="Genome Announc.">
        <title>Ignatzschineria cameli sp. nov., isolated from necrotic foot tissue of dromedaries (Camelus dromedarius) and associated maggots (Wohlfahrtia species) in Dubai.</title>
        <authorList>
            <person name="Tsang C.C."/>
            <person name="Tang J.Y."/>
            <person name="Fong J.Y."/>
            <person name="Kinne J."/>
            <person name="Lee H.H."/>
            <person name="Joseph M."/>
            <person name="Jose S."/>
            <person name="Schuster R.K."/>
            <person name="Tang Y."/>
            <person name="Sivakumar S."/>
            <person name="Chen J.H."/>
            <person name="Teng J.L."/>
            <person name="Lau S.K."/>
            <person name="Wernery U."/>
            <person name="Woo P.C."/>
        </authorList>
    </citation>
    <scope>NUCLEOTIDE SEQUENCE [LARGE SCALE GENOMIC DNA]</scope>
    <source>
        <strain evidence="13 14">KCTC 22643</strain>
    </source>
</reference>
<dbReference type="FunFam" id="3.40.50.10490:FF:000001">
    <property type="entry name" value="Glutamine--fructose-6-phosphate aminotransferase [isomerizing]"/>
    <property type="match status" value="1"/>
</dbReference>
<dbReference type="Gene3D" id="3.40.50.10490">
    <property type="entry name" value="Glucose-6-phosphate isomerase like protein, domain 1"/>
    <property type="match status" value="2"/>
</dbReference>
<gene>
    <name evidence="10 13" type="primary">glmS</name>
    <name evidence="13" type="ORF">DC082_02515</name>
</gene>
<keyword evidence="14" id="KW-1185">Reference proteome</keyword>
<proteinExistence type="inferred from homology"/>
<dbReference type="InterPro" id="IPR035466">
    <property type="entry name" value="GlmS/AgaS_SIS"/>
</dbReference>
<dbReference type="FunFam" id="3.60.20.10:FF:000006">
    <property type="entry name" value="Glutamine--fructose-6-phosphate aminotransferase [isomerizing]"/>
    <property type="match status" value="1"/>
</dbReference>
<evidence type="ECO:0000256" key="9">
    <source>
        <dbReference type="ARBA" id="ARBA00022962"/>
    </source>
</evidence>
<name>A0A2U2AMJ3_9GAMM</name>
<evidence type="ECO:0000259" key="11">
    <source>
        <dbReference type="PROSITE" id="PS51278"/>
    </source>
</evidence>
<dbReference type="GO" id="GO:0046349">
    <property type="term" value="P:amino sugar biosynthetic process"/>
    <property type="evidence" value="ECO:0007669"/>
    <property type="project" value="UniProtKB-ARBA"/>
</dbReference>
<feature type="active site" description="Nucleophile; for GATase activity" evidence="10">
    <location>
        <position position="2"/>
    </location>
</feature>
<comment type="subunit">
    <text evidence="10">Homodimer.</text>
</comment>
<evidence type="ECO:0000256" key="8">
    <source>
        <dbReference type="ARBA" id="ARBA00022737"/>
    </source>
</evidence>
<keyword evidence="8" id="KW-0677">Repeat</keyword>
<organism evidence="13 14">
    <name type="scientific">Ignatzschineria indica</name>
    <dbReference type="NCBI Taxonomy" id="472583"/>
    <lineage>
        <taxon>Bacteria</taxon>
        <taxon>Pseudomonadati</taxon>
        <taxon>Pseudomonadota</taxon>
        <taxon>Gammaproteobacteria</taxon>
        <taxon>Cardiobacteriales</taxon>
        <taxon>Ignatzschineriaceae</taxon>
        <taxon>Ignatzschineria</taxon>
    </lineage>
</organism>
<dbReference type="Proteomes" id="UP000244948">
    <property type="component" value="Unassembled WGS sequence"/>
</dbReference>
<dbReference type="InterPro" id="IPR035490">
    <property type="entry name" value="GlmS/FrlB_SIS"/>
</dbReference>
<dbReference type="NCBIfam" id="NF001484">
    <property type="entry name" value="PRK00331.1"/>
    <property type="match status" value="1"/>
</dbReference>
<dbReference type="GO" id="GO:0005975">
    <property type="term" value="P:carbohydrate metabolic process"/>
    <property type="evidence" value="ECO:0007669"/>
    <property type="project" value="UniProtKB-UniRule"/>
</dbReference>
<evidence type="ECO:0000256" key="5">
    <source>
        <dbReference type="ARBA" id="ARBA00022490"/>
    </source>
</evidence>
<dbReference type="HAMAP" id="MF_00164">
    <property type="entry name" value="GlmS"/>
    <property type="match status" value="1"/>
</dbReference>
<dbReference type="AlphaFoldDB" id="A0A2U2AMJ3"/>
<keyword evidence="6 10" id="KW-0032">Aminotransferase</keyword>
<keyword evidence="7 10" id="KW-0808">Transferase</keyword>
<keyword evidence="9" id="KW-0315">Glutamine amidotransferase</keyword>
<evidence type="ECO:0000256" key="6">
    <source>
        <dbReference type="ARBA" id="ARBA00022576"/>
    </source>
</evidence>
<feature type="domain" description="Glutamine amidotransferase type-2" evidence="11">
    <location>
        <begin position="2"/>
        <end position="216"/>
    </location>
</feature>
<dbReference type="InterPro" id="IPR005855">
    <property type="entry name" value="GFAT"/>
</dbReference>
<dbReference type="GO" id="GO:0004360">
    <property type="term" value="F:glutamine-fructose-6-phosphate transaminase (isomerizing) activity"/>
    <property type="evidence" value="ECO:0007669"/>
    <property type="project" value="UniProtKB-UniRule"/>
</dbReference>
<dbReference type="NCBIfam" id="TIGR01135">
    <property type="entry name" value="glmS"/>
    <property type="match status" value="1"/>
</dbReference>
<accession>A0A2U2AMJ3</accession>
<dbReference type="PROSITE" id="PS51278">
    <property type="entry name" value="GATASE_TYPE_2"/>
    <property type="match status" value="1"/>
</dbReference>
<comment type="catalytic activity">
    <reaction evidence="1 10">
        <text>D-fructose 6-phosphate + L-glutamine = D-glucosamine 6-phosphate + L-glutamate</text>
        <dbReference type="Rhea" id="RHEA:13237"/>
        <dbReference type="ChEBI" id="CHEBI:29985"/>
        <dbReference type="ChEBI" id="CHEBI:58359"/>
        <dbReference type="ChEBI" id="CHEBI:58725"/>
        <dbReference type="ChEBI" id="CHEBI:61527"/>
        <dbReference type="EC" id="2.6.1.16"/>
    </reaction>
</comment>
<comment type="function">
    <text evidence="10">Catalyzes the first step in hexosamine metabolism, converting fructose-6P into glucosamine-6P using glutamine as a nitrogen source.</text>
</comment>
<evidence type="ECO:0000256" key="3">
    <source>
        <dbReference type="ARBA" id="ARBA00012916"/>
    </source>
</evidence>
<dbReference type="GO" id="GO:0006002">
    <property type="term" value="P:fructose 6-phosphate metabolic process"/>
    <property type="evidence" value="ECO:0007669"/>
    <property type="project" value="TreeGrafter"/>
</dbReference>
<dbReference type="SUPFAM" id="SSF53697">
    <property type="entry name" value="SIS domain"/>
    <property type="match status" value="1"/>
</dbReference>
<dbReference type="GO" id="GO:0097367">
    <property type="term" value="F:carbohydrate derivative binding"/>
    <property type="evidence" value="ECO:0007669"/>
    <property type="project" value="InterPro"/>
</dbReference>
<dbReference type="Pfam" id="PF01380">
    <property type="entry name" value="SIS"/>
    <property type="match status" value="2"/>
</dbReference>
<dbReference type="Pfam" id="PF13522">
    <property type="entry name" value="GATase_6"/>
    <property type="match status" value="1"/>
</dbReference>
<evidence type="ECO:0000256" key="2">
    <source>
        <dbReference type="ARBA" id="ARBA00004496"/>
    </source>
</evidence>
<dbReference type="GO" id="GO:0006487">
    <property type="term" value="P:protein N-linked glycosylation"/>
    <property type="evidence" value="ECO:0007669"/>
    <property type="project" value="TreeGrafter"/>
</dbReference>
<dbReference type="RefSeq" id="WP_109235613.1">
    <property type="nucleotide sequence ID" value="NZ_BMXZ01000001.1"/>
</dbReference>
<feature type="initiator methionine" description="Removed" evidence="10">
    <location>
        <position position="1"/>
    </location>
</feature>
<dbReference type="InterPro" id="IPR046348">
    <property type="entry name" value="SIS_dom_sf"/>
</dbReference>
<dbReference type="CDD" id="cd00714">
    <property type="entry name" value="GFAT"/>
    <property type="match status" value="1"/>
</dbReference>
<evidence type="ECO:0000256" key="4">
    <source>
        <dbReference type="ARBA" id="ARBA00016090"/>
    </source>
</evidence>
<dbReference type="InterPro" id="IPR017932">
    <property type="entry name" value="GATase_2_dom"/>
</dbReference>
<dbReference type="FunFam" id="3.40.50.10490:FF:000002">
    <property type="entry name" value="Glutamine--fructose-6-phosphate aminotransferase [isomerizing]"/>
    <property type="match status" value="1"/>
</dbReference>
<evidence type="ECO:0000313" key="13">
    <source>
        <dbReference type="EMBL" id="PWD84434.1"/>
    </source>
</evidence>
<evidence type="ECO:0000313" key="14">
    <source>
        <dbReference type="Proteomes" id="UP000244948"/>
    </source>
</evidence>
<feature type="active site" description="For Fru-6P isomerization activity" evidence="10">
    <location>
        <position position="612"/>
    </location>
</feature>
<dbReference type="GO" id="GO:0006047">
    <property type="term" value="P:UDP-N-acetylglucosamine metabolic process"/>
    <property type="evidence" value="ECO:0007669"/>
    <property type="project" value="TreeGrafter"/>
</dbReference>
<dbReference type="PANTHER" id="PTHR10937:SF0">
    <property type="entry name" value="GLUTAMINE--FRUCTOSE-6-PHOSPHATE TRANSAMINASE (ISOMERIZING)"/>
    <property type="match status" value="1"/>
</dbReference>
<dbReference type="InterPro" id="IPR047084">
    <property type="entry name" value="GFAT_N"/>
</dbReference>
<dbReference type="InterPro" id="IPR029055">
    <property type="entry name" value="Ntn_hydrolases_N"/>
</dbReference>
<dbReference type="EC" id="2.6.1.16" evidence="3 10"/>
<comment type="subcellular location">
    <subcellularLocation>
        <location evidence="2 10">Cytoplasm</location>
    </subcellularLocation>
</comment>
<feature type="domain" description="SIS" evidence="12">
    <location>
        <begin position="466"/>
        <end position="607"/>
    </location>
</feature>
<dbReference type="CDD" id="cd05009">
    <property type="entry name" value="SIS_GlmS_GlmD_2"/>
    <property type="match status" value="1"/>
</dbReference>
<comment type="caution">
    <text evidence="13">The sequence shown here is derived from an EMBL/GenBank/DDBJ whole genome shotgun (WGS) entry which is preliminary data.</text>
</comment>
<dbReference type="SUPFAM" id="SSF56235">
    <property type="entry name" value="N-terminal nucleophile aminohydrolases (Ntn hydrolases)"/>
    <property type="match status" value="1"/>
</dbReference>
<dbReference type="CDD" id="cd05008">
    <property type="entry name" value="SIS_GlmS_GlmD_1"/>
    <property type="match status" value="1"/>
</dbReference>